<dbReference type="PANTHER" id="PTHR12858:SF1">
    <property type="entry name" value="PRE-RRNA-PROCESSING PROTEIN TSR1 HOMOLOG"/>
    <property type="match status" value="1"/>
</dbReference>
<dbReference type="Pfam" id="PF08142">
    <property type="entry name" value="AARP2CN"/>
    <property type="match status" value="1"/>
</dbReference>
<dbReference type="SMART" id="SM01362">
    <property type="entry name" value="DUF663"/>
    <property type="match status" value="1"/>
</dbReference>
<feature type="region of interest" description="Disordered" evidence="4">
    <location>
        <begin position="406"/>
        <end position="485"/>
    </location>
</feature>
<reference evidence="7" key="1">
    <citation type="submission" date="2021-06" db="EMBL/GenBank/DDBJ databases">
        <authorList>
            <person name="Hodson N. C."/>
            <person name="Mongue J. A."/>
            <person name="Jaron S. K."/>
        </authorList>
    </citation>
    <scope>NUCLEOTIDE SEQUENCE</scope>
</reference>
<dbReference type="GO" id="GO:0030688">
    <property type="term" value="C:preribosome, small subunit precursor"/>
    <property type="evidence" value="ECO:0007669"/>
    <property type="project" value="TreeGrafter"/>
</dbReference>
<dbReference type="EMBL" id="CAJVCH010413007">
    <property type="protein sequence ID" value="CAG7818165.1"/>
    <property type="molecule type" value="Genomic_DNA"/>
</dbReference>
<feature type="domain" description="Ribosome biogenesis protein BMS1/TSR1 C-terminal" evidence="6">
    <location>
        <begin position="502"/>
        <end position="788"/>
    </location>
</feature>
<dbReference type="PANTHER" id="PTHR12858">
    <property type="entry name" value="RIBOSOME BIOGENESIS PROTEIN"/>
    <property type="match status" value="1"/>
</dbReference>
<dbReference type="GO" id="GO:0000462">
    <property type="term" value="P:maturation of SSU-rRNA from tricistronic rRNA transcript (SSU-rRNA, 5.8S rRNA, LSU-rRNA)"/>
    <property type="evidence" value="ECO:0007669"/>
    <property type="project" value="TreeGrafter"/>
</dbReference>
<comment type="caution">
    <text evidence="7">The sequence shown here is derived from an EMBL/GenBank/DDBJ whole genome shotgun (WGS) entry which is preliminary data.</text>
</comment>
<evidence type="ECO:0000259" key="5">
    <source>
        <dbReference type="SMART" id="SM00785"/>
    </source>
</evidence>
<evidence type="ECO:0000256" key="3">
    <source>
        <dbReference type="ARBA" id="ARBA00040070"/>
    </source>
</evidence>
<gene>
    <name evidence="7" type="ORF">AFUS01_LOCUS28688</name>
</gene>
<organism evidence="7 8">
    <name type="scientific">Allacma fusca</name>
    <dbReference type="NCBI Taxonomy" id="39272"/>
    <lineage>
        <taxon>Eukaryota</taxon>
        <taxon>Metazoa</taxon>
        <taxon>Ecdysozoa</taxon>
        <taxon>Arthropoda</taxon>
        <taxon>Hexapoda</taxon>
        <taxon>Collembola</taxon>
        <taxon>Symphypleona</taxon>
        <taxon>Sminthuridae</taxon>
        <taxon>Allacma</taxon>
    </lineage>
</organism>
<dbReference type="InterPro" id="IPR012948">
    <property type="entry name" value="AARP2CN"/>
</dbReference>
<dbReference type="GO" id="GO:0034511">
    <property type="term" value="F:U3 snoRNA binding"/>
    <property type="evidence" value="ECO:0007669"/>
    <property type="project" value="TreeGrafter"/>
</dbReference>
<dbReference type="GO" id="GO:0005634">
    <property type="term" value="C:nucleus"/>
    <property type="evidence" value="ECO:0007669"/>
    <property type="project" value="InterPro"/>
</dbReference>
<evidence type="ECO:0000256" key="4">
    <source>
        <dbReference type="SAM" id="MobiDB-lite"/>
    </source>
</evidence>
<proteinExistence type="inferred from homology"/>
<sequence>MGRVRNAKQEVHRSGPLKQANKKHKTGRHRSKGVIDVETRGRVGSVGSISKKQKNALSRSDRRKQASAIRDKKICDIVDQKKRLGGQRGAPICIAVIPLSSSSNPGVTVKQILETLKNDVTITGQPNEHNTYLKLSNGKNVTLCVPPSKDLWSLLDVMKMSDVTLFHMPVLEPLSPEGMTLLKAAKEQGIVTPFIGTTTPFSKIDEKNFIKSASKLFVHVSKIYPLQNRNQLLNVFRMMSVSKQQVPRTWTMRSGMLIESVKSYTLAHDSLKKVLPTLPQDQIVNVIQVQGTVRRQNLNPKRTVHIAGVGDFKILRIDISPVERKDQMEDESLATPTDIPPRFLHDPSTEEEEVEEEQYADSQFDSDDEASMISETDEMDMAIDSFFGNNPGKGSRPSDIEVTYTVGNGGEQQTFPGAQAYRDEQSKKRLVPKGTSSYQADWLNDSDSEGGSLINSDDDLEDGNDSQDNMEEDDNDDEWEDEQEQLKVARAARTEAEFPDWIDTPMDIPAKVRFQRYRGLQSFKKSAWDPYENLPKEYAKIFQFQNFRQAYKKILGEEQDGQGFIPVGQRVSIILQPLSELSKGSVANIFNAINSSKPVVLFSQFRHEGKMSVMNVQLNVTEILKNKEELVFQIGCRRFQAKPILSEISTGNKHKMLRFGQINTSCMATIIAPIVFPSASVLVFKKSNNTLIPAGSGSVFSVDPTRIAVKRVLLSGYPFRSHNRKAVVRFMFFNRDDIEWFKPVELKTRYGLRGNIKEPLGTHGHMKCIFNGPVKSQDTVLMPLYKRVFPKFNYDPAVIPYNVYDSFEIRSSVLSAF</sequence>
<feature type="compositionally biased region" description="Polar residues" evidence="4">
    <location>
        <begin position="47"/>
        <end position="58"/>
    </location>
</feature>
<dbReference type="InterPro" id="IPR007034">
    <property type="entry name" value="BMS1_TSR1_C"/>
</dbReference>
<feature type="compositionally biased region" description="Acidic residues" evidence="4">
    <location>
        <begin position="456"/>
        <end position="483"/>
    </location>
</feature>
<dbReference type="GO" id="GO:0000479">
    <property type="term" value="P:endonucleolytic cleavage of tricistronic rRNA transcript (SSU-rRNA, 5.8S rRNA, LSU-rRNA)"/>
    <property type="evidence" value="ECO:0007669"/>
    <property type="project" value="TreeGrafter"/>
</dbReference>
<evidence type="ECO:0000259" key="6">
    <source>
        <dbReference type="SMART" id="SM01362"/>
    </source>
</evidence>
<dbReference type="AlphaFoldDB" id="A0A8J2KP99"/>
<dbReference type="InterPro" id="IPR039761">
    <property type="entry name" value="Bms1/Tsr1"/>
</dbReference>
<evidence type="ECO:0000256" key="1">
    <source>
        <dbReference type="ARBA" id="ARBA00037087"/>
    </source>
</evidence>
<dbReference type="OrthoDB" id="119302at2759"/>
<dbReference type="SMART" id="SM00785">
    <property type="entry name" value="AARP2CN"/>
    <property type="match status" value="1"/>
</dbReference>
<dbReference type="Pfam" id="PF22298">
    <property type="entry name" value="Tsr1_G-like"/>
    <property type="match status" value="1"/>
</dbReference>
<feature type="region of interest" description="Disordered" evidence="4">
    <location>
        <begin position="1"/>
        <end position="65"/>
    </location>
</feature>
<feature type="domain" description="AARP2CN" evidence="5">
    <location>
        <begin position="231"/>
        <end position="322"/>
    </location>
</feature>
<comment type="similarity">
    <text evidence="2">Belongs to the TRAFAC class translation factor GTPase superfamily. Bms1-like GTPase family. TSR1 subfamily.</text>
</comment>
<dbReference type="GO" id="GO:0003924">
    <property type="term" value="F:GTPase activity"/>
    <property type="evidence" value="ECO:0007669"/>
    <property type="project" value="TreeGrafter"/>
</dbReference>
<dbReference type="Proteomes" id="UP000708208">
    <property type="component" value="Unassembled WGS sequence"/>
</dbReference>
<dbReference type="GO" id="GO:0005525">
    <property type="term" value="F:GTP binding"/>
    <property type="evidence" value="ECO:0007669"/>
    <property type="project" value="TreeGrafter"/>
</dbReference>
<evidence type="ECO:0000313" key="7">
    <source>
        <dbReference type="EMBL" id="CAG7818165.1"/>
    </source>
</evidence>
<dbReference type="Pfam" id="PF04950">
    <property type="entry name" value="RIBIOP_C"/>
    <property type="match status" value="1"/>
</dbReference>
<accession>A0A8J2KP99</accession>
<evidence type="ECO:0000256" key="2">
    <source>
        <dbReference type="ARBA" id="ARBA00038288"/>
    </source>
</evidence>
<feature type="compositionally biased region" description="Acidic residues" evidence="4">
    <location>
        <begin position="349"/>
        <end position="367"/>
    </location>
</feature>
<feature type="region of interest" description="Disordered" evidence="4">
    <location>
        <begin position="325"/>
        <end position="367"/>
    </location>
</feature>
<feature type="compositionally biased region" description="Basic residues" evidence="4">
    <location>
        <begin position="20"/>
        <end position="32"/>
    </location>
</feature>
<comment type="function">
    <text evidence="1">Required during maturation of the 40S ribosomal subunit in the nucleolus.</text>
</comment>
<keyword evidence="8" id="KW-1185">Reference proteome</keyword>
<name>A0A8J2KP99_9HEXA</name>
<protein>
    <recommendedName>
        <fullName evidence="3">Pre-rRNA-processing protein TSR1 homolog</fullName>
    </recommendedName>
</protein>
<evidence type="ECO:0000313" key="8">
    <source>
        <dbReference type="Proteomes" id="UP000708208"/>
    </source>
</evidence>